<evidence type="ECO:0000256" key="6">
    <source>
        <dbReference type="SAM" id="Phobius"/>
    </source>
</evidence>
<organism evidence="7 8">
    <name type="scientific">Eremothecium gossypii (strain ATCC 10895 / CBS 109.51 / FGSC 9923 / NRRL Y-1056)</name>
    <name type="common">Yeast</name>
    <name type="synonym">Ashbya gossypii</name>
    <dbReference type="NCBI Taxonomy" id="284811"/>
    <lineage>
        <taxon>Eukaryota</taxon>
        <taxon>Fungi</taxon>
        <taxon>Dikarya</taxon>
        <taxon>Ascomycota</taxon>
        <taxon>Saccharomycotina</taxon>
        <taxon>Saccharomycetes</taxon>
        <taxon>Saccharomycetales</taxon>
        <taxon>Saccharomycetaceae</taxon>
        <taxon>Eremothecium</taxon>
    </lineage>
</organism>
<comment type="similarity">
    <text evidence="2">Belongs to the OB-RGRP/VPS55 family.</text>
</comment>
<dbReference type="GeneID" id="4622167"/>
<reference evidence="8" key="2">
    <citation type="journal article" date="2013" name="G3 (Bethesda)">
        <title>Genomes of Ashbya fungi isolated from insects reveal four mating-type loci, numerous translocations, lack of transposons, and distinct gene duplications.</title>
        <authorList>
            <person name="Dietrich F.S."/>
            <person name="Voegeli S."/>
            <person name="Kuo S."/>
            <person name="Philippsen P."/>
        </authorList>
    </citation>
    <scope>GENOME REANNOTATION</scope>
    <source>
        <strain evidence="8">ATCC 10895 / CBS 109.51 / FGSC 9923 / NRRL Y-1056</strain>
    </source>
</reference>
<accession>Q753R2</accession>
<gene>
    <name evidence="7" type="ORF">AGOS_AFR351C</name>
</gene>
<dbReference type="AlphaFoldDB" id="Q753R2"/>
<sequence length="140" mass="15319">MGETFSPLHKLICLSALLAAGFLLVILACALYNNYYPLLDVLVFVLAPLPNAVFGGSSFGGNEFMNERVQSAQEFGQFMTGGLVASGLILPVVFYHTGLINQQSCIASVIGGGIIYLCIIIFSWFFNRSWEEDEDALFSY</sequence>
<evidence type="ECO:0000313" key="7">
    <source>
        <dbReference type="EMBL" id="AAS53722.1"/>
    </source>
</evidence>
<evidence type="ECO:0000256" key="4">
    <source>
        <dbReference type="ARBA" id="ARBA00022989"/>
    </source>
</evidence>
<dbReference type="GO" id="GO:0005768">
    <property type="term" value="C:endosome"/>
    <property type="evidence" value="ECO:0000318"/>
    <property type="project" value="GO_Central"/>
</dbReference>
<dbReference type="Pfam" id="PF04133">
    <property type="entry name" value="Vps55"/>
    <property type="match status" value="1"/>
</dbReference>
<feature type="transmembrane region" description="Helical" evidence="6">
    <location>
        <begin position="106"/>
        <end position="126"/>
    </location>
</feature>
<dbReference type="Proteomes" id="UP000000591">
    <property type="component" value="Chromosome VI"/>
</dbReference>
<name>Q753R2_EREGS</name>
<evidence type="ECO:0000256" key="3">
    <source>
        <dbReference type="ARBA" id="ARBA00022692"/>
    </source>
</evidence>
<dbReference type="PANTHER" id="PTHR12050">
    <property type="entry name" value="LEPTIN RECEPTOR-RELATED"/>
    <property type="match status" value="1"/>
</dbReference>
<protein>
    <submittedName>
        <fullName evidence="7">AFR351Cp</fullName>
    </submittedName>
</protein>
<dbReference type="HOGENOM" id="CLU_134810_0_0_1"/>
<feature type="transmembrane region" description="Helical" evidence="6">
    <location>
        <begin position="12"/>
        <end position="33"/>
    </location>
</feature>
<evidence type="ECO:0000256" key="2">
    <source>
        <dbReference type="ARBA" id="ARBA00005645"/>
    </source>
</evidence>
<keyword evidence="4 6" id="KW-1133">Transmembrane helix</keyword>
<evidence type="ECO:0000313" key="8">
    <source>
        <dbReference type="Proteomes" id="UP000000591"/>
    </source>
</evidence>
<keyword evidence="3 6" id="KW-0812">Transmembrane</keyword>
<dbReference type="InParanoid" id="Q753R2"/>
<dbReference type="InterPro" id="IPR007262">
    <property type="entry name" value="Vps55/LEPROT"/>
</dbReference>
<dbReference type="GO" id="GO:0032511">
    <property type="term" value="P:late endosome to vacuole transport via multivesicular body sorting pathway"/>
    <property type="evidence" value="ECO:0000318"/>
    <property type="project" value="GO_Central"/>
</dbReference>
<dbReference type="STRING" id="284811.Q753R2"/>
<feature type="transmembrane region" description="Helical" evidence="6">
    <location>
        <begin position="75"/>
        <end position="94"/>
    </location>
</feature>
<dbReference type="FunCoup" id="Q753R2">
    <property type="interactions" value="549"/>
</dbReference>
<dbReference type="GO" id="GO:0034424">
    <property type="term" value="C:Vps55/Vps68 complex"/>
    <property type="evidence" value="ECO:0000318"/>
    <property type="project" value="GO_Central"/>
</dbReference>
<proteinExistence type="inferred from homology"/>
<dbReference type="eggNOG" id="KOG2174">
    <property type="taxonomic scope" value="Eukaryota"/>
</dbReference>
<comment type="subcellular location">
    <subcellularLocation>
        <location evidence="1">Membrane</location>
        <topology evidence="1">Multi-pass membrane protein</topology>
    </subcellularLocation>
</comment>
<keyword evidence="5 6" id="KW-0472">Membrane</keyword>
<evidence type="ECO:0000256" key="5">
    <source>
        <dbReference type="ARBA" id="ARBA00023136"/>
    </source>
</evidence>
<keyword evidence="8" id="KW-1185">Reference proteome</keyword>
<dbReference type="EMBL" id="AE016819">
    <property type="protein sequence ID" value="AAS53722.1"/>
    <property type="molecule type" value="Genomic_DNA"/>
</dbReference>
<evidence type="ECO:0000256" key="1">
    <source>
        <dbReference type="ARBA" id="ARBA00004141"/>
    </source>
</evidence>
<dbReference type="PANTHER" id="PTHR12050:SF0">
    <property type="entry name" value="RH04491P"/>
    <property type="match status" value="1"/>
</dbReference>
<dbReference type="RefSeq" id="NP_985898.1">
    <property type="nucleotide sequence ID" value="NM_211253.1"/>
</dbReference>
<dbReference type="KEGG" id="ago:AGOS_AFR351C"/>
<dbReference type="OrthoDB" id="14246at2759"/>
<dbReference type="OMA" id="ICARCAN"/>
<reference evidence="7 8" key="1">
    <citation type="journal article" date="2004" name="Science">
        <title>The Ashbya gossypii genome as a tool for mapping the ancient Saccharomyces cerevisiae genome.</title>
        <authorList>
            <person name="Dietrich F.S."/>
            <person name="Voegeli S."/>
            <person name="Brachat S."/>
            <person name="Lerch A."/>
            <person name="Gates K."/>
            <person name="Steiner S."/>
            <person name="Mohr C."/>
            <person name="Pohlmann R."/>
            <person name="Luedi P."/>
            <person name="Choi S."/>
            <person name="Wing R.A."/>
            <person name="Flavier A."/>
            <person name="Gaffney T.D."/>
            <person name="Philippsen P."/>
        </authorList>
    </citation>
    <scope>NUCLEOTIDE SEQUENCE [LARGE SCALE GENOMIC DNA]</scope>
    <source>
        <strain evidence="8">ATCC 10895 / CBS 109.51 / FGSC 9923 / NRRL Y-1056</strain>
    </source>
</reference>